<evidence type="ECO:0000313" key="2">
    <source>
        <dbReference type="Proteomes" id="UP000264820"/>
    </source>
</evidence>
<proteinExistence type="predicted"/>
<evidence type="ECO:0000313" key="1">
    <source>
        <dbReference type="Ensembl" id="ENSHCOP00000014289.1"/>
    </source>
</evidence>
<dbReference type="AlphaFoldDB" id="A0A3Q2Y914"/>
<reference evidence="1" key="1">
    <citation type="submission" date="2025-08" db="UniProtKB">
        <authorList>
            <consortium name="Ensembl"/>
        </authorList>
    </citation>
    <scope>IDENTIFICATION</scope>
</reference>
<organism evidence="1 2">
    <name type="scientific">Hippocampus comes</name>
    <name type="common">Tiger tail seahorse</name>
    <dbReference type="NCBI Taxonomy" id="109280"/>
    <lineage>
        <taxon>Eukaryota</taxon>
        <taxon>Metazoa</taxon>
        <taxon>Chordata</taxon>
        <taxon>Craniata</taxon>
        <taxon>Vertebrata</taxon>
        <taxon>Euteleostomi</taxon>
        <taxon>Actinopterygii</taxon>
        <taxon>Neopterygii</taxon>
        <taxon>Teleostei</taxon>
        <taxon>Neoteleostei</taxon>
        <taxon>Acanthomorphata</taxon>
        <taxon>Syngnathiaria</taxon>
        <taxon>Syngnathiformes</taxon>
        <taxon>Syngnathoidei</taxon>
        <taxon>Syngnathidae</taxon>
        <taxon>Hippocampus</taxon>
    </lineage>
</organism>
<sequence length="51" mass="5764">MEDLLLIAVVSEAHKGHPHRACIPSPCRGSGHLGTRRKAERWTKCDCWQKP</sequence>
<reference evidence="1" key="2">
    <citation type="submission" date="2025-09" db="UniProtKB">
        <authorList>
            <consortium name="Ensembl"/>
        </authorList>
    </citation>
    <scope>IDENTIFICATION</scope>
</reference>
<protein>
    <submittedName>
        <fullName evidence="1">Uncharacterized protein</fullName>
    </submittedName>
</protein>
<accession>A0A3Q2Y914</accession>
<dbReference type="Proteomes" id="UP000264820">
    <property type="component" value="Unplaced"/>
</dbReference>
<name>A0A3Q2Y914_HIPCM</name>
<dbReference type="Ensembl" id="ENSHCOT00000021852.1">
    <property type="protein sequence ID" value="ENSHCOP00000014289.1"/>
    <property type="gene ID" value="ENSHCOG00000017620.1"/>
</dbReference>
<keyword evidence="2" id="KW-1185">Reference proteome</keyword>